<dbReference type="OMA" id="CYMAWIL"/>
<evidence type="ECO:0000313" key="4">
    <source>
        <dbReference type="Ensembl" id="ENSTRUP00000010355.3"/>
    </source>
</evidence>
<dbReference type="Proteomes" id="UP000005226">
    <property type="component" value="Chromosome 11"/>
</dbReference>
<evidence type="ECO:0000259" key="3">
    <source>
        <dbReference type="Pfam" id="PF18199"/>
    </source>
</evidence>
<keyword evidence="5" id="KW-1185">Reference proteome</keyword>
<proteinExistence type="predicted"/>
<dbReference type="HOGENOM" id="CLU_000038_1_4_1"/>
<evidence type="ECO:0000313" key="5">
    <source>
        <dbReference type="Proteomes" id="UP000005226"/>
    </source>
</evidence>
<dbReference type="InterPro" id="IPR042219">
    <property type="entry name" value="AAA_lid_11_sf"/>
</dbReference>
<dbReference type="GO" id="GO:0008569">
    <property type="term" value="F:minus-end-directed microtubule motor activity"/>
    <property type="evidence" value="ECO:0007669"/>
    <property type="project" value="InterPro"/>
</dbReference>
<dbReference type="Gene3D" id="1.10.8.720">
    <property type="entry name" value="Region D6 of dynein motor"/>
    <property type="match status" value="1"/>
</dbReference>
<reference evidence="4" key="3">
    <citation type="submission" date="2025-09" db="UniProtKB">
        <authorList>
            <consortium name="Ensembl"/>
        </authorList>
    </citation>
    <scope>IDENTIFICATION</scope>
</reference>
<organism evidence="4 5">
    <name type="scientific">Takifugu rubripes</name>
    <name type="common">Japanese pufferfish</name>
    <name type="synonym">Fugu rubripes</name>
    <dbReference type="NCBI Taxonomy" id="31033"/>
    <lineage>
        <taxon>Eukaryota</taxon>
        <taxon>Metazoa</taxon>
        <taxon>Chordata</taxon>
        <taxon>Craniata</taxon>
        <taxon>Vertebrata</taxon>
        <taxon>Euteleostomi</taxon>
        <taxon>Actinopterygii</taxon>
        <taxon>Neopterygii</taxon>
        <taxon>Teleostei</taxon>
        <taxon>Neoteleostei</taxon>
        <taxon>Acanthomorphata</taxon>
        <taxon>Eupercaria</taxon>
        <taxon>Tetraodontiformes</taxon>
        <taxon>Tetradontoidea</taxon>
        <taxon>Tetraodontidae</taxon>
        <taxon>Takifugu</taxon>
    </lineage>
</organism>
<dbReference type="FunFam" id="1.10.8.720:FF:000006">
    <property type="entry name" value="cytoplasmic dynein 2 heavy chain 1"/>
    <property type="match status" value="1"/>
</dbReference>
<dbReference type="Pfam" id="PF18199">
    <property type="entry name" value="Dynein_C"/>
    <property type="match status" value="1"/>
</dbReference>
<dbReference type="Gene3D" id="3.40.50.300">
    <property type="entry name" value="P-loop containing nucleotide triphosphate hydrolases"/>
    <property type="match status" value="1"/>
</dbReference>
<evidence type="ECO:0008006" key="6">
    <source>
        <dbReference type="Google" id="ProtNLM"/>
    </source>
</evidence>
<feature type="domain" description="Dynein heavy chain C-terminal" evidence="3">
    <location>
        <begin position="263"/>
        <end position="489"/>
    </location>
</feature>
<dbReference type="STRING" id="31033.ENSTRUP00000010355"/>
<dbReference type="InterPro" id="IPR027417">
    <property type="entry name" value="P-loop_NTPase"/>
</dbReference>
<dbReference type="InterPro" id="IPR041658">
    <property type="entry name" value="AAA_lid_11"/>
</dbReference>
<dbReference type="GO" id="GO:0045505">
    <property type="term" value="F:dynein intermediate chain binding"/>
    <property type="evidence" value="ECO:0007669"/>
    <property type="project" value="InterPro"/>
</dbReference>
<protein>
    <recommendedName>
        <fullName evidence="6">Dynein cytoplasmic 2 heavy chain 1</fullName>
    </recommendedName>
</protein>
<accession>H2SD75</accession>
<dbReference type="InterPro" id="IPR041228">
    <property type="entry name" value="Dynein_C"/>
</dbReference>
<dbReference type="Pfam" id="PF18198">
    <property type="entry name" value="AAA_lid_11"/>
    <property type="match status" value="1"/>
</dbReference>
<name>H2SD75_TAKRU</name>
<reference evidence="4 5" key="1">
    <citation type="journal article" date="2011" name="Genome Biol. Evol.">
        <title>Integration of the genetic map and genome assembly of fugu facilitates insights into distinct features of genome evolution in teleosts and mammals.</title>
        <authorList>
            <person name="Kai W."/>
            <person name="Kikuchi K."/>
            <person name="Tohari S."/>
            <person name="Chew A.K."/>
            <person name="Tay A."/>
            <person name="Fujiwara A."/>
            <person name="Hosoya S."/>
            <person name="Suetake H."/>
            <person name="Naruse K."/>
            <person name="Brenner S."/>
            <person name="Suzuki Y."/>
            <person name="Venkatesh B."/>
        </authorList>
    </citation>
    <scope>NUCLEOTIDE SEQUENCE [LARGE SCALE GENOMIC DNA]</scope>
</reference>
<dbReference type="GO" id="GO:0051959">
    <property type="term" value="F:dynein light intermediate chain binding"/>
    <property type="evidence" value="ECO:0007669"/>
    <property type="project" value="InterPro"/>
</dbReference>
<feature type="domain" description="Dynein heavy chain region D6 P-loop" evidence="1">
    <location>
        <begin position="1"/>
        <end position="75"/>
    </location>
</feature>
<dbReference type="GO" id="GO:0007018">
    <property type="term" value="P:microtubule-based movement"/>
    <property type="evidence" value="ECO:0007669"/>
    <property type="project" value="InterPro"/>
</dbReference>
<evidence type="ECO:0000259" key="2">
    <source>
        <dbReference type="Pfam" id="PF18198"/>
    </source>
</evidence>
<dbReference type="InterPro" id="IPR026983">
    <property type="entry name" value="DHC"/>
</dbReference>
<dbReference type="Gene3D" id="1.20.1270.280">
    <property type="match status" value="1"/>
</dbReference>
<dbReference type="InParanoid" id="H2SD75"/>
<dbReference type="InterPro" id="IPR004273">
    <property type="entry name" value="Dynein_heavy_D6_P-loop"/>
</dbReference>
<dbReference type="PANTHER" id="PTHR45703:SF22">
    <property type="entry name" value="DYNEIN CYTOPLASMIC 2 HEAVY CHAIN 1"/>
    <property type="match status" value="1"/>
</dbReference>
<sequence length="504" mass="56725">MGQGQADVALATLRECSQNGEWLCLKNLHLVTTWLPLLEKELNGLRPKAGFRLWLTAEVHPRFPPILLQSTLKITYESPPGLKKNLLRTYESWTPEQISKGGNPARAQSLFCLAWFHAVCQERRNYIPQGWTKFYEFSLSDLRASFEIIDRLFEGAKPLQLEFVHGLLESAIYGGHIDNPFDLRILRSYLEQFFSTQLLSSFCAPQRRSRVEMSPFIPAISLPNSCTLLDYRSIIETLPEDDRPVIFGLPANIERSSQRIISSQVISQLRVLSRSVATGSKFDRELWSTGLSPVLHLWRKINQGSSLIHQKVDPPTEVQDSPIHSFILLEQFSCIRLVQSIHQSLAALSKVIRGSQLLTPEVQKLASALLNQECPLMWQKEWEGPEEPLQYLRAVVTRAGAIKRWAERAASHTLLADILDLSELLHPDTFLNALRQETASGVAIFVDTLVFQVGALQLEGCSFDGVCLCENQHNSPSVSAIPTCYLAWVLQVCEALHSSCGSLK</sequence>
<dbReference type="AlphaFoldDB" id="H2SD75"/>
<reference evidence="4" key="2">
    <citation type="submission" date="2025-08" db="UniProtKB">
        <authorList>
            <consortium name="Ensembl"/>
        </authorList>
    </citation>
    <scope>IDENTIFICATION</scope>
</reference>
<dbReference type="Pfam" id="PF03028">
    <property type="entry name" value="Dynein_heavy"/>
    <property type="match status" value="1"/>
</dbReference>
<dbReference type="FunFam" id="1.20.1270.280:FF:000006">
    <property type="entry name" value="Dynein cytoplasmic 2 heavy chain 1"/>
    <property type="match status" value="1"/>
</dbReference>
<dbReference type="GO" id="GO:0030286">
    <property type="term" value="C:dynein complex"/>
    <property type="evidence" value="ECO:0007669"/>
    <property type="project" value="InterPro"/>
</dbReference>
<feature type="domain" description="Dynein heavy chain AAA lid" evidence="2">
    <location>
        <begin position="108"/>
        <end position="252"/>
    </location>
</feature>
<dbReference type="Ensembl" id="ENSTRUT00000010413.3">
    <property type="protein sequence ID" value="ENSTRUP00000010355.3"/>
    <property type="gene ID" value="ENSTRUG00000023004.2"/>
</dbReference>
<dbReference type="GeneTree" id="ENSGT00940000154620"/>
<dbReference type="PANTHER" id="PTHR45703">
    <property type="entry name" value="DYNEIN HEAVY CHAIN"/>
    <property type="match status" value="1"/>
</dbReference>
<evidence type="ECO:0000259" key="1">
    <source>
        <dbReference type="Pfam" id="PF03028"/>
    </source>
</evidence>